<evidence type="ECO:0000313" key="2">
    <source>
        <dbReference type="Proteomes" id="UP000663848"/>
    </source>
</evidence>
<proteinExistence type="predicted"/>
<feature type="non-terminal residue" evidence="1">
    <location>
        <position position="1"/>
    </location>
</feature>
<reference evidence="1" key="1">
    <citation type="submission" date="2021-02" db="EMBL/GenBank/DDBJ databases">
        <authorList>
            <person name="Nowell W R."/>
        </authorList>
    </citation>
    <scope>NUCLEOTIDE SEQUENCE</scope>
</reference>
<protein>
    <submittedName>
        <fullName evidence="1">Uncharacterized protein</fullName>
    </submittedName>
</protein>
<sequence length="81" mass="9415">YWSRFGNIEISPIHPHIKKPQSECFTGNNTWAHQYALKNNADWPEVTYDLESANYVIYNGEVNSQKNAGARIINKYRNEQA</sequence>
<feature type="non-terminal residue" evidence="1">
    <location>
        <position position="81"/>
    </location>
</feature>
<dbReference type="Proteomes" id="UP000663848">
    <property type="component" value="Unassembled WGS sequence"/>
</dbReference>
<dbReference type="EMBL" id="CAJOBR010076316">
    <property type="protein sequence ID" value="CAF5112686.1"/>
    <property type="molecule type" value="Genomic_DNA"/>
</dbReference>
<gene>
    <name evidence="1" type="ORF">QYT958_LOCUS45554</name>
</gene>
<evidence type="ECO:0000313" key="1">
    <source>
        <dbReference type="EMBL" id="CAF5112686.1"/>
    </source>
</evidence>
<name>A0A822ETZ2_9BILA</name>
<organism evidence="1 2">
    <name type="scientific">Rotaria socialis</name>
    <dbReference type="NCBI Taxonomy" id="392032"/>
    <lineage>
        <taxon>Eukaryota</taxon>
        <taxon>Metazoa</taxon>
        <taxon>Spiralia</taxon>
        <taxon>Gnathifera</taxon>
        <taxon>Rotifera</taxon>
        <taxon>Eurotatoria</taxon>
        <taxon>Bdelloidea</taxon>
        <taxon>Philodinida</taxon>
        <taxon>Philodinidae</taxon>
        <taxon>Rotaria</taxon>
    </lineage>
</organism>
<comment type="caution">
    <text evidence="1">The sequence shown here is derived from an EMBL/GenBank/DDBJ whole genome shotgun (WGS) entry which is preliminary data.</text>
</comment>
<accession>A0A822ETZ2</accession>
<dbReference type="AlphaFoldDB" id="A0A822ETZ2"/>